<reference evidence="9 10" key="1">
    <citation type="submission" date="2021-03" db="EMBL/GenBank/DDBJ databases">
        <title>Sequencing the genomes of 1000 actinobacteria strains.</title>
        <authorList>
            <person name="Klenk H.-P."/>
        </authorList>
    </citation>
    <scope>NUCLEOTIDE SEQUENCE [LARGE SCALE GENOMIC DNA]</scope>
    <source>
        <strain evidence="9 10">DSM 46670</strain>
    </source>
</reference>
<accession>A0ABS4TQI5</accession>
<evidence type="ECO:0000256" key="1">
    <source>
        <dbReference type="ARBA" id="ARBA00006541"/>
    </source>
</evidence>
<comment type="similarity">
    <text evidence="1">Belongs to the mannitol dehydrogenase family.</text>
</comment>
<evidence type="ECO:0000256" key="3">
    <source>
        <dbReference type="ARBA" id="ARBA00016219"/>
    </source>
</evidence>
<dbReference type="InterPro" id="IPR050988">
    <property type="entry name" value="Mannitol_DH/Oxidoreductase"/>
</dbReference>
<dbReference type="PROSITE" id="PS00974">
    <property type="entry name" value="MANNITOL_DHGENASE"/>
    <property type="match status" value="1"/>
</dbReference>
<dbReference type="PANTHER" id="PTHR43362:SF1">
    <property type="entry name" value="MANNITOL DEHYDROGENASE 2-RELATED"/>
    <property type="match status" value="1"/>
</dbReference>
<feature type="domain" description="Mannitol dehydrogenase N-terminal" evidence="7">
    <location>
        <begin position="29"/>
        <end position="279"/>
    </location>
</feature>
<dbReference type="PANTHER" id="PTHR43362">
    <property type="entry name" value="MANNITOL DEHYDROGENASE DSF1-RELATED"/>
    <property type="match status" value="1"/>
</dbReference>
<dbReference type="SUPFAM" id="SSF51735">
    <property type="entry name" value="NAD(P)-binding Rossmann-fold domains"/>
    <property type="match status" value="1"/>
</dbReference>
<comment type="caution">
    <text evidence="9">The sequence shown here is derived from an EMBL/GenBank/DDBJ whole genome shotgun (WGS) entry which is preliminary data.</text>
</comment>
<feature type="domain" description="Mannitol dehydrogenase C-terminal" evidence="8">
    <location>
        <begin position="288"/>
        <end position="467"/>
    </location>
</feature>
<dbReference type="SUPFAM" id="SSF48179">
    <property type="entry name" value="6-phosphogluconate dehydrogenase C-terminal domain-like"/>
    <property type="match status" value="1"/>
</dbReference>
<proteinExistence type="inferred from homology"/>
<dbReference type="InterPro" id="IPR013328">
    <property type="entry name" value="6PGD_dom2"/>
</dbReference>
<dbReference type="PRINTS" id="PR00084">
    <property type="entry name" value="MTLDHDRGNASE"/>
</dbReference>
<dbReference type="Pfam" id="PF08125">
    <property type="entry name" value="Mannitol_dh_C"/>
    <property type="match status" value="1"/>
</dbReference>
<dbReference type="InterPro" id="IPR013131">
    <property type="entry name" value="Mannitol_DH_N"/>
</dbReference>
<evidence type="ECO:0000256" key="2">
    <source>
        <dbReference type="ARBA" id="ARBA00012939"/>
    </source>
</evidence>
<sequence length="477" mass="51255">MLKPLSLATLNKVSKDSRPLIDRAELAPRVVHFGLGAFHRAHQAVYTEAAAAASAQPWGVAAVAPRSQSIVDTMRAQDCLYTVTDRAPGEPRPRVVGSIVEALSMHRDSARIHDLVSEPDVSVITLTVTEKAYFRRAGNGRLDTRAPEVAVDLVTTGTPRTVVGALAHALATRYRRNGAPISVVSCDNITANGSALHTVVRDFVEASLWPDREPLLDWLATSVAFPATIVDRIVPATTAGDQAAASTALGLSDAVPVVAEPYRQWILEDSFAADRPPWELDGALFVPDVAPHQLRKLRLLNGTHSALAYVGSAAGFVTVADVLRSEWGERFVRRFCAEMATTLPGSNVAAYVDELVERFRNPAMQHQLRQIGSDGSLKLPERWFGALRSILAQSKSAPLLELAMAAWVRTTGPYEETGMTDPSDAVLADCWRGARDAVDVVRRLLGALGAPDLAGHTDFVSAIGAHLPALTAGRIEV</sequence>
<dbReference type="InterPro" id="IPR023027">
    <property type="entry name" value="Mannitol_DH_CS"/>
</dbReference>
<name>A0ABS4TQI5_9PSEU</name>
<dbReference type="Pfam" id="PF01232">
    <property type="entry name" value="Mannitol_dh"/>
    <property type="match status" value="1"/>
</dbReference>
<comment type="catalytic activity">
    <reaction evidence="6">
        <text>D-mannitol 1-phosphate + NAD(+) = beta-D-fructose 6-phosphate + NADH + H(+)</text>
        <dbReference type="Rhea" id="RHEA:19661"/>
        <dbReference type="ChEBI" id="CHEBI:15378"/>
        <dbReference type="ChEBI" id="CHEBI:57540"/>
        <dbReference type="ChEBI" id="CHEBI:57634"/>
        <dbReference type="ChEBI" id="CHEBI:57945"/>
        <dbReference type="ChEBI" id="CHEBI:61381"/>
        <dbReference type="EC" id="1.1.1.17"/>
    </reaction>
</comment>
<dbReference type="InterPro" id="IPR036291">
    <property type="entry name" value="NAD(P)-bd_dom_sf"/>
</dbReference>
<dbReference type="InterPro" id="IPR008927">
    <property type="entry name" value="6-PGluconate_DH-like_C_sf"/>
</dbReference>
<dbReference type="Gene3D" id="3.40.50.720">
    <property type="entry name" value="NAD(P)-binding Rossmann-like Domain"/>
    <property type="match status" value="1"/>
</dbReference>
<dbReference type="EC" id="1.1.1.17" evidence="2"/>
<dbReference type="RefSeq" id="WP_209643718.1">
    <property type="nucleotide sequence ID" value="NZ_JAGINW010000001.1"/>
</dbReference>
<dbReference type="Gene3D" id="1.10.1040.10">
    <property type="entry name" value="N-(1-d-carboxylethyl)-l-norvaline Dehydrogenase, domain 2"/>
    <property type="match status" value="1"/>
</dbReference>
<evidence type="ECO:0000313" key="10">
    <source>
        <dbReference type="Proteomes" id="UP001519332"/>
    </source>
</evidence>
<gene>
    <name evidence="9" type="ORF">JOF56_007061</name>
</gene>
<dbReference type="EMBL" id="JAGINW010000001">
    <property type="protein sequence ID" value="MBP2326676.1"/>
    <property type="molecule type" value="Genomic_DNA"/>
</dbReference>
<evidence type="ECO:0000259" key="7">
    <source>
        <dbReference type="Pfam" id="PF01232"/>
    </source>
</evidence>
<dbReference type="Proteomes" id="UP001519332">
    <property type="component" value="Unassembled WGS sequence"/>
</dbReference>
<dbReference type="InterPro" id="IPR000669">
    <property type="entry name" value="Mannitol_DH"/>
</dbReference>
<protein>
    <recommendedName>
        <fullName evidence="3">Mannitol-1-phosphate 5-dehydrogenase</fullName>
        <ecNumber evidence="2">1.1.1.17</ecNumber>
    </recommendedName>
</protein>
<keyword evidence="4 9" id="KW-0560">Oxidoreductase</keyword>
<dbReference type="InterPro" id="IPR013118">
    <property type="entry name" value="Mannitol_DH_C"/>
</dbReference>
<keyword evidence="5" id="KW-0520">NAD</keyword>
<evidence type="ECO:0000256" key="6">
    <source>
        <dbReference type="ARBA" id="ARBA00048615"/>
    </source>
</evidence>
<keyword evidence="10" id="KW-1185">Reference proteome</keyword>
<organism evidence="9 10">
    <name type="scientific">Kibdelosporangium banguiense</name>
    <dbReference type="NCBI Taxonomy" id="1365924"/>
    <lineage>
        <taxon>Bacteria</taxon>
        <taxon>Bacillati</taxon>
        <taxon>Actinomycetota</taxon>
        <taxon>Actinomycetes</taxon>
        <taxon>Pseudonocardiales</taxon>
        <taxon>Pseudonocardiaceae</taxon>
        <taxon>Kibdelosporangium</taxon>
    </lineage>
</organism>
<evidence type="ECO:0000256" key="4">
    <source>
        <dbReference type="ARBA" id="ARBA00023002"/>
    </source>
</evidence>
<dbReference type="GO" id="GO:0008866">
    <property type="term" value="F:fructuronate reductase activity"/>
    <property type="evidence" value="ECO:0007669"/>
    <property type="project" value="UniProtKB-EC"/>
</dbReference>
<evidence type="ECO:0000313" key="9">
    <source>
        <dbReference type="EMBL" id="MBP2326676.1"/>
    </source>
</evidence>
<evidence type="ECO:0000256" key="5">
    <source>
        <dbReference type="ARBA" id="ARBA00023027"/>
    </source>
</evidence>
<evidence type="ECO:0000259" key="8">
    <source>
        <dbReference type="Pfam" id="PF08125"/>
    </source>
</evidence>